<feature type="compositionally biased region" description="Basic and acidic residues" evidence="1">
    <location>
        <begin position="78"/>
        <end position="95"/>
    </location>
</feature>
<evidence type="ECO:0000313" key="3">
    <source>
        <dbReference type="Proteomes" id="UP000299102"/>
    </source>
</evidence>
<feature type="region of interest" description="Disordered" evidence="1">
    <location>
        <begin position="1"/>
        <end position="44"/>
    </location>
</feature>
<sequence length="187" mass="20538">MRGQHGGIGAADSRSRRRQPETSEVAEIPNKNTQKIGALPSGGGGGAGRVGALFITLLKSPLAPRSGLYSWTAGPADIPRRRDTAPSGRREERARTPRRQVAESRPPIARRFGTRPIDRDCEAPWAPCTVISYRTRSPRKGGRFDIRARRCRRLPRCSLSTHAPFGLGWSNALAIFILATSDRTMKK</sequence>
<evidence type="ECO:0000313" key="2">
    <source>
        <dbReference type="EMBL" id="GBP77598.1"/>
    </source>
</evidence>
<organism evidence="2 3">
    <name type="scientific">Eumeta variegata</name>
    <name type="common">Bagworm moth</name>
    <name type="synonym">Eumeta japonica</name>
    <dbReference type="NCBI Taxonomy" id="151549"/>
    <lineage>
        <taxon>Eukaryota</taxon>
        <taxon>Metazoa</taxon>
        <taxon>Ecdysozoa</taxon>
        <taxon>Arthropoda</taxon>
        <taxon>Hexapoda</taxon>
        <taxon>Insecta</taxon>
        <taxon>Pterygota</taxon>
        <taxon>Neoptera</taxon>
        <taxon>Endopterygota</taxon>
        <taxon>Lepidoptera</taxon>
        <taxon>Glossata</taxon>
        <taxon>Ditrysia</taxon>
        <taxon>Tineoidea</taxon>
        <taxon>Psychidae</taxon>
        <taxon>Oiketicinae</taxon>
        <taxon>Eumeta</taxon>
    </lineage>
</organism>
<proteinExistence type="predicted"/>
<protein>
    <submittedName>
        <fullName evidence="2">Uncharacterized protein</fullName>
    </submittedName>
</protein>
<dbReference type="EMBL" id="BGZK01001338">
    <property type="protein sequence ID" value="GBP77598.1"/>
    <property type="molecule type" value="Genomic_DNA"/>
</dbReference>
<comment type="caution">
    <text evidence="2">The sequence shown here is derived from an EMBL/GenBank/DDBJ whole genome shotgun (WGS) entry which is preliminary data.</text>
</comment>
<dbReference type="AlphaFoldDB" id="A0A4C1YN73"/>
<gene>
    <name evidence="2" type="ORF">EVAR_90234_1</name>
</gene>
<keyword evidence="3" id="KW-1185">Reference proteome</keyword>
<dbReference type="Proteomes" id="UP000299102">
    <property type="component" value="Unassembled WGS sequence"/>
</dbReference>
<name>A0A4C1YN73_EUMVA</name>
<accession>A0A4C1YN73</accession>
<evidence type="ECO:0000256" key="1">
    <source>
        <dbReference type="SAM" id="MobiDB-lite"/>
    </source>
</evidence>
<feature type="region of interest" description="Disordered" evidence="1">
    <location>
        <begin position="69"/>
        <end position="112"/>
    </location>
</feature>
<reference evidence="2 3" key="1">
    <citation type="journal article" date="2019" name="Commun. Biol.">
        <title>The bagworm genome reveals a unique fibroin gene that provides high tensile strength.</title>
        <authorList>
            <person name="Kono N."/>
            <person name="Nakamura H."/>
            <person name="Ohtoshi R."/>
            <person name="Tomita M."/>
            <person name="Numata K."/>
            <person name="Arakawa K."/>
        </authorList>
    </citation>
    <scope>NUCLEOTIDE SEQUENCE [LARGE SCALE GENOMIC DNA]</scope>
</reference>